<dbReference type="PROSITE" id="PS50801">
    <property type="entry name" value="STAS"/>
    <property type="match status" value="1"/>
</dbReference>
<dbReference type="Pfam" id="PF13191">
    <property type="entry name" value="AAA_16"/>
    <property type="match status" value="1"/>
</dbReference>
<dbReference type="InterPro" id="IPR053159">
    <property type="entry name" value="Hybrid_Histidine_Kinase"/>
</dbReference>
<keyword evidence="1" id="KW-0175">Coiled coil</keyword>
<feature type="domain" description="Protein kinase" evidence="3">
    <location>
        <begin position="12"/>
        <end position="272"/>
    </location>
</feature>
<feature type="region of interest" description="Disordered" evidence="2">
    <location>
        <begin position="423"/>
        <end position="444"/>
    </location>
</feature>
<comment type="caution">
    <text evidence="5">The sequence shown here is derived from an EMBL/GenBank/DDBJ whole genome shotgun (WGS) entry which is preliminary data.</text>
</comment>
<dbReference type="InterPro" id="IPR027417">
    <property type="entry name" value="P-loop_NTPase"/>
</dbReference>
<proteinExistence type="predicted"/>
<evidence type="ECO:0000259" key="3">
    <source>
        <dbReference type="PROSITE" id="PS50011"/>
    </source>
</evidence>
<dbReference type="InterPro" id="IPR011009">
    <property type="entry name" value="Kinase-like_dom_sf"/>
</dbReference>
<evidence type="ECO:0000256" key="2">
    <source>
        <dbReference type="SAM" id="MobiDB-lite"/>
    </source>
</evidence>
<name>A0A6N7PQF8_9BACT</name>
<dbReference type="SMART" id="SM00382">
    <property type="entry name" value="AAA"/>
    <property type="match status" value="1"/>
</dbReference>
<dbReference type="Gene3D" id="3.40.50.300">
    <property type="entry name" value="P-loop containing nucleotide triphosphate hydrolases"/>
    <property type="match status" value="1"/>
</dbReference>
<dbReference type="OrthoDB" id="134712at2"/>
<evidence type="ECO:0000259" key="4">
    <source>
        <dbReference type="PROSITE" id="PS50801"/>
    </source>
</evidence>
<evidence type="ECO:0000256" key="1">
    <source>
        <dbReference type="SAM" id="Coils"/>
    </source>
</evidence>
<dbReference type="InterPro" id="IPR000719">
    <property type="entry name" value="Prot_kinase_dom"/>
</dbReference>
<dbReference type="Gene3D" id="1.10.510.10">
    <property type="entry name" value="Transferase(Phosphotransferase) domain 1"/>
    <property type="match status" value="1"/>
</dbReference>
<dbReference type="CDD" id="cd14014">
    <property type="entry name" value="STKc_PknB_like"/>
    <property type="match status" value="1"/>
</dbReference>
<sequence length="1674" mass="178302">MAHRMRFWLEGHTLTEVVLEGEVTTLYRGYRDVDGAPVLVEALNEDYPAARDVARIRHEFLVMRGLAQPSVPEALGLSPCRNGVALVLSDAGKRPLVERLRGGKQDVGSVLRLGASIARALDRVHLVGLVHKDICPANLLVDDGTLEVELIGFGHASRLPREDGRIAAASAIEGTLAYMAPEQTGRMNRVVDHRADLYALGVTLYELATGALPFGMEDPLEVVHAHIARAPVPPHALVPELPRVVSDIIVKLLAKSADDRYQRARGLEADLARCSSQWEERGRIEPFPLGRHDLGADLVLPQRLYGRERERQQMAQAFERAASERLGVIMLSGPAGVGKSTLARELESAAALRGGIFAEGRPDALGSRAPCGLLSSALRDLVRRILGGPAEDARAFLRELGRAVETNAAALLELVPELEGTLAEREAPVPSSGAPSSGAPLSTAGPSGKLAVLVRALLDAASRQGPVVLFLDDIGAADADSIDVVRVVCADATAKRLCVVLSRRESAPEEQARSLDLRELRLAGVAVTEIALGPLAPPDVRALLGDALGAPEERVAPLADVLAEATHGSPFLLREALRALHAEGFVRFDAGAGAFRWDVELVRDHLGAEGARDLVGERVAALPARSQRILELAACLGPSFDLGTLARVAEREPTAVAEDLWPALEAGLVLPLSSDYRFAHASAAPPSPGEAWDVPYAFSHDRVHEAVYARIPESRRQDEHLRLGQILAARGADADDRDLLAAVRQQNRGLASMRDEGERRALAERDLLAGRRLQAIGALSEAIACFEAGLLALAGDEPHALWFDLTRELCACLVTREPSGAAEALVAALAAGARSPLERIEAQRIEVARHAAAGSPVEALRVGARGLGELAFVVPEDEAERRAALARQARSIEAELAGRSPASLLRLPVARSPEAVATMALLLELLAPAGVVSRSATGLVAAALVRASMAHGNTEASTVGYAAYGAALFVLPDLSELGQAFGDLALALAEELGEGPLACRVHLLSGSILHARRPRRLALFHFHRAVGQAVAAGDLATACRASAEVLAARFELGDDLARACDEAERSLALAHGAPGGRVAADLAARVTLEAVRSLLGRTRAPASLEGDDLDEATFLAAHGREGGARARFYWQTRRVELFLLHEDAPSAVREALAAAEGLADVEGEFLATDLPVWLALALLLDTAAFSAERAARLARVDGILAELAALAARCPENYERKWLLVSAERARAIGDEGTALSLYEKAIRAAAESGVSRDEALANELAARFHLERRRDTVARAYMGEAYQAYLRWGAITKVDMLRERYGFLLPRRSVGPSASPVPGVATGEFDLGAVMRATRAIAEEIVLDVLLDRVMRVIVETAGAQRAVLLLDRGSGLVVEAAMTIDPDRVLVGFSAARVAGEELPRALVDEVAATRAPVVLGGSRGFDRFSKDPYLVERRPRSLLCLAMAHRGRLAGVLYLENRSLADVFTDARIAVASFLSSQAAIAVENALLVASIQRMSEAQRLANERLEHEVRARTAELERELLERERAEREKEALHDAMIEAQEERLRELSAPLLPIADGIVVMPLIGVLDERRADEILAAALSGVSSSGARVLILDITGVRGASASVASALVASANAVGLLGAEVVISGIRAAVARTLVDLDHPMQGIVTRATLKGAVAWAVSRIRAVGFS</sequence>
<dbReference type="Pfam" id="PF00069">
    <property type="entry name" value="Pkinase"/>
    <property type="match status" value="1"/>
</dbReference>
<accession>A0A6N7PQF8</accession>
<keyword evidence="6" id="KW-1185">Reference proteome</keyword>
<dbReference type="PANTHER" id="PTHR43642:SF1">
    <property type="entry name" value="HYBRID SIGNAL TRANSDUCTION HISTIDINE KINASE G"/>
    <property type="match status" value="1"/>
</dbReference>
<dbReference type="EMBL" id="WJIE01000005">
    <property type="protein sequence ID" value="MRG93857.1"/>
    <property type="molecule type" value="Genomic_DNA"/>
</dbReference>
<organism evidence="5 6">
    <name type="scientific">Polyangium spumosum</name>
    <dbReference type="NCBI Taxonomy" id="889282"/>
    <lineage>
        <taxon>Bacteria</taxon>
        <taxon>Pseudomonadati</taxon>
        <taxon>Myxococcota</taxon>
        <taxon>Polyangia</taxon>
        <taxon>Polyangiales</taxon>
        <taxon>Polyangiaceae</taxon>
        <taxon>Polyangium</taxon>
    </lineage>
</organism>
<dbReference type="CDD" id="cd07041">
    <property type="entry name" value="STAS_RsbR_RsbS_like"/>
    <property type="match status" value="1"/>
</dbReference>
<dbReference type="Gene3D" id="3.30.450.40">
    <property type="match status" value="1"/>
</dbReference>
<dbReference type="InterPro" id="IPR008266">
    <property type="entry name" value="Tyr_kinase_AS"/>
</dbReference>
<gene>
    <name evidence="5" type="ORF">GF068_18330</name>
</gene>
<feature type="coiled-coil region" evidence="1">
    <location>
        <begin position="1501"/>
        <end position="1547"/>
    </location>
</feature>
<reference evidence="5 6" key="1">
    <citation type="submission" date="2019-10" db="EMBL/GenBank/DDBJ databases">
        <title>A soil myxobacterium in the family Polyangiaceae.</title>
        <authorList>
            <person name="Li Y."/>
            <person name="Wang J."/>
        </authorList>
    </citation>
    <scope>NUCLEOTIDE SEQUENCE [LARGE SCALE GENOMIC DNA]</scope>
    <source>
        <strain evidence="5 6">DSM 14734</strain>
    </source>
</reference>
<dbReference type="SMART" id="SM00065">
    <property type="entry name" value="GAF"/>
    <property type="match status" value="1"/>
</dbReference>
<dbReference type="PROSITE" id="PS00109">
    <property type="entry name" value="PROTEIN_KINASE_TYR"/>
    <property type="match status" value="1"/>
</dbReference>
<dbReference type="GO" id="GO:0004672">
    <property type="term" value="F:protein kinase activity"/>
    <property type="evidence" value="ECO:0007669"/>
    <property type="project" value="InterPro"/>
</dbReference>
<dbReference type="InterPro" id="IPR036513">
    <property type="entry name" value="STAS_dom_sf"/>
</dbReference>
<dbReference type="InterPro" id="IPR029016">
    <property type="entry name" value="GAF-like_dom_sf"/>
</dbReference>
<dbReference type="InterPro" id="IPR002645">
    <property type="entry name" value="STAS_dom"/>
</dbReference>
<evidence type="ECO:0000313" key="5">
    <source>
        <dbReference type="EMBL" id="MRG93857.1"/>
    </source>
</evidence>
<dbReference type="SUPFAM" id="SSF55781">
    <property type="entry name" value="GAF domain-like"/>
    <property type="match status" value="1"/>
</dbReference>
<dbReference type="PROSITE" id="PS50011">
    <property type="entry name" value="PROTEIN_KINASE_DOM"/>
    <property type="match status" value="1"/>
</dbReference>
<protein>
    <submittedName>
        <fullName evidence="5">AAA family ATPase</fullName>
    </submittedName>
</protein>
<dbReference type="Pfam" id="PF01740">
    <property type="entry name" value="STAS"/>
    <property type="match status" value="1"/>
</dbReference>
<dbReference type="InterPro" id="IPR003593">
    <property type="entry name" value="AAA+_ATPase"/>
</dbReference>
<feature type="domain" description="STAS" evidence="4">
    <location>
        <begin position="1553"/>
        <end position="1641"/>
    </location>
</feature>
<dbReference type="SUPFAM" id="SSF56112">
    <property type="entry name" value="Protein kinase-like (PK-like)"/>
    <property type="match status" value="1"/>
</dbReference>
<dbReference type="Gene3D" id="3.30.750.24">
    <property type="entry name" value="STAS domain"/>
    <property type="match status" value="1"/>
</dbReference>
<dbReference type="GO" id="GO:0005524">
    <property type="term" value="F:ATP binding"/>
    <property type="evidence" value="ECO:0007669"/>
    <property type="project" value="InterPro"/>
</dbReference>
<feature type="compositionally biased region" description="Low complexity" evidence="2">
    <location>
        <begin position="428"/>
        <end position="444"/>
    </location>
</feature>
<dbReference type="Pfam" id="PF01590">
    <property type="entry name" value="GAF"/>
    <property type="match status" value="1"/>
</dbReference>
<dbReference type="PANTHER" id="PTHR43642">
    <property type="entry name" value="HYBRID SIGNAL TRANSDUCTION HISTIDINE KINASE G"/>
    <property type="match status" value="1"/>
</dbReference>
<dbReference type="Proteomes" id="UP000440224">
    <property type="component" value="Unassembled WGS sequence"/>
</dbReference>
<dbReference type="SUPFAM" id="SSF52540">
    <property type="entry name" value="P-loop containing nucleoside triphosphate hydrolases"/>
    <property type="match status" value="1"/>
</dbReference>
<dbReference type="InterPro" id="IPR041664">
    <property type="entry name" value="AAA_16"/>
</dbReference>
<dbReference type="InterPro" id="IPR003018">
    <property type="entry name" value="GAF"/>
</dbReference>
<dbReference type="SUPFAM" id="SSF52091">
    <property type="entry name" value="SpoIIaa-like"/>
    <property type="match status" value="1"/>
</dbReference>
<evidence type="ECO:0000313" key="6">
    <source>
        <dbReference type="Proteomes" id="UP000440224"/>
    </source>
</evidence>